<accession>A0A1K1YV18</accession>
<proteinExistence type="predicted"/>
<evidence type="ECO:0000256" key="6">
    <source>
        <dbReference type="ARBA" id="ARBA00023032"/>
    </source>
</evidence>
<dbReference type="RefSeq" id="WP_072326736.1">
    <property type="nucleotide sequence ID" value="NZ_FPJW01000009.1"/>
</dbReference>
<dbReference type="InterPro" id="IPR003439">
    <property type="entry name" value="ABC_transporter-like_ATP-bd"/>
</dbReference>
<keyword evidence="4 9" id="KW-0067">ATP-binding</keyword>
<keyword evidence="6" id="KW-0764">Sulfate transport</keyword>
<evidence type="ECO:0000313" key="9">
    <source>
        <dbReference type="EMBL" id="SFX65671.1"/>
    </source>
</evidence>
<dbReference type="Proteomes" id="UP000182350">
    <property type="component" value="Unassembled WGS sequence"/>
</dbReference>
<name>A0A1K1YV18_9GAMM</name>
<dbReference type="Gene3D" id="3.40.50.300">
    <property type="entry name" value="P-loop containing nucleotide triphosphate hydrolases"/>
    <property type="match status" value="1"/>
</dbReference>
<dbReference type="EMBL" id="FPJW01000009">
    <property type="protein sequence ID" value="SFX65671.1"/>
    <property type="molecule type" value="Genomic_DNA"/>
</dbReference>
<evidence type="ECO:0000256" key="1">
    <source>
        <dbReference type="ARBA" id="ARBA00022448"/>
    </source>
</evidence>
<dbReference type="AlphaFoldDB" id="A0A1K1YV18"/>
<evidence type="ECO:0000256" key="4">
    <source>
        <dbReference type="ARBA" id="ARBA00022840"/>
    </source>
</evidence>
<dbReference type="InterPro" id="IPR027417">
    <property type="entry name" value="P-loop_NTPase"/>
</dbReference>
<evidence type="ECO:0000256" key="3">
    <source>
        <dbReference type="ARBA" id="ARBA00022741"/>
    </source>
</evidence>
<dbReference type="Pfam" id="PF12857">
    <property type="entry name" value="TOBE_3"/>
    <property type="match status" value="1"/>
</dbReference>
<dbReference type="InterPro" id="IPR017871">
    <property type="entry name" value="ABC_transporter-like_CS"/>
</dbReference>
<dbReference type="InterPro" id="IPR050093">
    <property type="entry name" value="ABC_SmlMolc_Importer"/>
</dbReference>
<evidence type="ECO:0000256" key="7">
    <source>
        <dbReference type="ARBA" id="ARBA00023136"/>
    </source>
</evidence>
<feature type="domain" description="ABC transporter" evidence="8">
    <location>
        <begin position="3"/>
        <end position="237"/>
    </location>
</feature>
<evidence type="ECO:0000256" key="2">
    <source>
        <dbReference type="ARBA" id="ARBA00022475"/>
    </source>
</evidence>
<dbReference type="OrthoDB" id="9802264at2"/>
<evidence type="ECO:0000259" key="8">
    <source>
        <dbReference type="PROSITE" id="PS50893"/>
    </source>
</evidence>
<keyword evidence="7" id="KW-0472">Membrane</keyword>
<keyword evidence="1" id="KW-0813">Transport</keyword>
<keyword evidence="10" id="KW-1185">Reference proteome</keyword>
<dbReference type="GO" id="GO:0016887">
    <property type="term" value="F:ATP hydrolysis activity"/>
    <property type="evidence" value="ECO:0007669"/>
    <property type="project" value="InterPro"/>
</dbReference>
<keyword evidence="3" id="KW-0547">Nucleotide-binding</keyword>
<gene>
    <name evidence="9" type="ORF">SAMN02745752_02395</name>
</gene>
<evidence type="ECO:0000313" key="10">
    <source>
        <dbReference type="Proteomes" id="UP000182350"/>
    </source>
</evidence>
<dbReference type="CDD" id="cd03296">
    <property type="entry name" value="ABC_CysA_sulfate_importer"/>
    <property type="match status" value="1"/>
</dbReference>
<keyword evidence="2" id="KW-1003">Cell membrane</keyword>
<dbReference type="SMART" id="SM00382">
    <property type="entry name" value="AAA"/>
    <property type="match status" value="1"/>
</dbReference>
<dbReference type="GO" id="GO:0043190">
    <property type="term" value="C:ATP-binding cassette (ABC) transporter complex"/>
    <property type="evidence" value="ECO:0007669"/>
    <property type="project" value="InterPro"/>
</dbReference>
<organism evidence="9 10">
    <name type="scientific">Marinospirillum alkaliphilum DSM 21637</name>
    <dbReference type="NCBI Taxonomy" id="1122209"/>
    <lineage>
        <taxon>Bacteria</taxon>
        <taxon>Pseudomonadati</taxon>
        <taxon>Pseudomonadota</taxon>
        <taxon>Gammaproteobacteria</taxon>
        <taxon>Oceanospirillales</taxon>
        <taxon>Oceanospirillaceae</taxon>
        <taxon>Marinospirillum</taxon>
    </lineage>
</organism>
<protein>
    <submittedName>
        <fullName evidence="9">Sulfate transport system ATP-binding protein</fullName>
    </submittedName>
</protein>
<dbReference type="Pfam" id="PF00005">
    <property type="entry name" value="ABC_tran"/>
    <property type="match status" value="1"/>
</dbReference>
<dbReference type="PANTHER" id="PTHR42781">
    <property type="entry name" value="SPERMIDINE/PUTRESCINE IMPORT ATP-BINDING PROTEIN POTA"/>
    <property type="match status" value="1"/>
</dbReference>
<dbReference type="InterPro" id="IPR024765">
    <property type="entry name" value="TOBE-like"/>
</dbReference>
<reference evidence="9 10" key="1">
    <citation type="submission" date="2016-11" db="EMBL/GenBank/DDBJ databases">
        <authorList>
            <person name="Jaros S."/>
            <person name="Januszkiewicz K."/>
            <person name="Wedrychowicz H."/>
        </authorList>
    </citation>
    <scope>NUCLEOTIDE SEQUENCE [LARGE SCALE GENOMIC DNA]</scope>
    <source>
        <strain evidence="9 10">DSM 21637</strain>
    </source>
</reference>
<dbReference type="FunFam" id="3.40.50.300:FF:000227">
    <property type="entry name" value="Sulfate/thiosulfate import ATP-binding protein CysA"/>
    <property type="match status" value="1"/>
</dbReference>
<dbReference type="InterPro" id="IPR003593">
    <property type="entry name" value="AAA+_ATPase"/>
</dbReference>
<dbReference type="STRING" id="1122209.SAMN02745752_02395"/>
<dbReference type="GO" id="GO:0005524">
    <property type="term" value="F:ATP binding"/>
    <property type="evidence" value="ECO:0007669"/>
    <property type="project" value="UniProtKB-KW"/>
</dbReference>
<dbReference type="NCBIfam" id="TIGR00968">
    <property type="entry name" value="3a0106s01"/>
    <property type="match status" value="1"/>
</dbReference>
<dbReference type="PROSITE" id="PS50893">
    <property type="entry name" value="ABC_TRANSPORTER_2"/>
    <property type="match status" value="1"/>
</dbReference>
<dbReference type="InterPro" id="IPR005666">
    <property type="entry name" value="Sulph_transpt1"/>
</dbReference>
<dbReference type="PROSITE" id="PS00211">
    <property type="entry name" value="ABC_TRANSPORTER_1"/>
    <property type="match status" value="1"/>
</dbReference>
<sequence>MSIHIRNVSKTFGDFQALKPLDLTIQEGEMVGLLGPSGSGKTTLLRIIAGLETCDSGQILFSDKDVTRLHVRDRKVGFVFQHYALFRHMTVAENVAFGLDVLPRDQRPDKQEIRRRVQELLERVQLAHLASRYPGQLSGGQKQRVALARALAMQPRVLLLDEPFGALDARVRKELRRWLRNLHDELGFTSVFVTHDQEEALEVSDRVVVMSQGQIEQQATPQDLYHQPASRFVYDFLGQVNVFHGEANGQRLQQGDAWVAFPEAQSPQAGQLYLRSHELQLQELPSDQANLPLEVKAINLIGAEVRLELEPIGWQSDEPWEVAISHSQYNAWQPQRGDRCHAIPLAAQLFVSGQDSQPRPLQWSASGKRQPISEPLKLAANCH</sequence>
<dbReference type="GO" id="GO:0015419">
    <property type="term" value="F:ABC-type sulfate transporter activity"/>
    <property type="evidence" value="ECO:0007669"/>
    <property type="project" value="InterPro"/>
</dbReference>
<keyword evidence="5" id="KW-1278">Translocase</keyword>
<dbReference type="PANTHER" id="PTHR42781:SF4">
    <property type="entry name" value="SPERMIDINE_PUTRESCINE IMPORT ATP-BINDING PROTEIN POTA"/>
    <property type="match status" value="1"/>
</dbReference>
<dbReference type="SUPFAM" id="SSF52540">
    <property type="entry name" value="P-loop containing nucleoside triphosphate hydrolases"/>
    <property type="match status" value="1"/>
</dbReference>
<evidence type="ECO:0000256" key="5">
    <source>
        <dbReference type="ARBA" id="ARBA00022967"/>
    </source>
</evidence>